<name>A0A0C9X8C2_9AGAR</name>
<sequence length="109" mass="11974">MGYHLPSCVRILQASYIVEILREVGAPGLHIKSVSEQSGASRKRSYDHKGIIELDSILGVLLGSPEITRNQGLRESEEVNESTRHYTCLRFPSLCMLQVLGCDSSAPSS</sequence>
<reference evidence="2" key="2">
    <citation type="submission" date="2015-01" db="EMBL/GenBank/DDBJ databases">
        <title>Evolutionary Origins and Diversification of the Mycorrhizal Mutualists.</title>
        <authorList>
            <consortium name="DOE Joint Genome Institute"/>
            <consortium name="Mycorrhizal Genomics Consortium"/>
            <person name="Kohler A."/>
            <person name="Kuo A."/>
            <person name="Nagy L.G."/>
            <person name="Floudas D."/>
            <person name="Copeland A."/>
            <person name="Barry K.W."/>
            <person name="Cichocki N."/>
            <person name="Veneault-Fourrey C."/>
            <person name="LaButti K."/>
            <person name="Lindquist E.A."/>
            <person name="Lipzen A."/>
            <person name="Lundell T."/>
            <person name="Morin E."/>
            <person name="Murat C."/>
            <person name="Riley R."/>
            <person name="Ohm R."/>
            <person name="Sun H."/>
            <person name="Tunlid A."/>
            <person name="Henrissat B."/>
            <person name="Grigoriev I.V."/>
            <person name="Hibbett D.S."/>
            <person name="Martin F."/>
        </authorList>
    </citation>
    <scope>NUCLEOTIDE SEQUENCE [LARGE SCALE GENOMIC DNA]</scope>
    <source>
        <strain evidence="2">LaAM-08-1</strain>
    </source>
</reference>
<dbReference type="EMBL" id="KN838901">
    <property type="protein sequence ID" value="KIJ92567.1"/>
    <property type="molecule type" value="Genomic_DNA"/>
</dbReference>
<proteinExistence type="predicted"/>
<reference evidence="1 2" key="1">
    <citation type="submission" date="2014-04" db="EMBL/GenBank/DDBJ databases">
        <authorList>
            <consortium name="DOE Joint Genome Institute"/>
            <person name="Kuo A."/>
            <person name="Kohler A."/>
            <person name="Nagy L.G."/>
            <person name="Floudas D."/>
            <person name="Copeland A."/>
            <person name="Barry K.W."/>
            <person name="Cichocki N."/>
            <person name="Veneault-Fourrey C."/>
            <person name="LaButti K."/>
            <person name="Lindquist E.A."/>
            <person name="Lipzen A."/>
            <person name="Lundell T."/>
            <person name="Morin E."/>
            <person name="Murat C."/>
            <person name="Sun H."/>
            <person name="Tunlid A."/>
            <person name="Henrissat B."/>
            <person name="Grigoriev I.V."/>
            <person name="Hibbett D.S."/>
            <person name="Martin F."/>
            <person name="Nordberg H.P."/>
            <person name="Cantor M.N."/>
            <person name="Hua S.X."/>
        </authorList>
    </citation>
    <scope>NUCLEOTIDE SEQUENCE [LARGE SCALE GENOMIC DNA]</scope>
    <source>
        <strain evidence="1 2">LaAM-08-1</strain>
    </source>
</reference>
<evidence type="ECO:0000313" key="1">
    <source>
        <dbReference type="EMBL" id="KIJ92567.1"/>
    </source>
</evidence>
<evidence type="ECO:0000313" key="2">
    <source>
        <dbReference type="Proteomes" id="UP000054477"/>
    </source>
</evidence>
<keyword evidence="2" id="KW-1185">Reference proteome</keyword>
<dbReference type="HOGENOM" id="CLU_2184409_0_0_1"/>
<accession>A0A0C9X8C2</accession>
<organism evidence="1 2">
    <name type="scientific">Laccaria amethystina LaAM-08-1</name>
    <dbReference type="NCBI Taxonomy" id="1095629"/>
    <lineage>
        <taxon>Eukaryota</taxon>
        <taxon>Fungi</taxon>
        <taxon>Dikarya</taxon>
        <taxon>Basidiomycota</taxon>
        <taxon>Agaricomycotina</taxon>
        <taxon>Agaricomycetes</taxon>
        <taxon>Agaricomycetidae</taxon>
        <taxon>Agaricales</taxon>
        <taxon>Agaricineae</taxon>
        <taxon>Hydnangiaceae</taxon>
        <taxon>Laccaria</taxon>
    </lineage>
</organism>
<protein>
    <submittedName>
        <fullName evidence="1">Uncharacterized protein</fullName>
    </submittedName>
</protein>
<dbReference type="OrthoDB" id="3057817at2759"/>
<dbReference type="Proteomes" id="UP000054477">
    <property type="component" value="Unassembled WGS sequence"/>
</dbReference>
<gene>
    <name evidence="1" type="ORF">K443DRAFT_429558</name>
</gene>
<dbReference type="AlphaFoldDB" id="A0A0C9X8C2"/>